<evidence type="ECO:0000256" key="3">
    <source>
        <dbReference type="ARBA" id="ARBA00022723"/>
    </source>
</evidence>
<organism evidence="10 11">
    <name type="scientific">Roseovarius litoreus</name>
    <dbReference type="NCBI Taxonomy" id="1155722"/>
    <lineage>
        <taxon>Bacteria</taxon>
        <taxon>Pseudomonadati</taxon>
        <taxon>Pseudomonadota</taxon>
        <taxon>Alphaproteobacteria</taxon>
        <taxon>Rhodobacterales</taxon>
        <taxon>Roseobacteraceae</taxon>
        <taxon>Roseovarius</taxon>
    </lineage>
</organism>
<proteinExistence type="inferred from homology"/>
<evidence type="ECO:0000256" key="1">
    <source>
        <dbReference type="ARBA" id="ARBA00006336"/>
    </source>
</evidence>
<dbReference type="Pfam" id="PF00857">
    <property type="entry name" value="Isochorismatase"/>
    <property type="match status" value="1"/>
</dbReference>
<keyword evidence="4" id="KW-0378">Hydrolase</keyword>
<dbReference type="EMBL" id="FRCB01000006">
    <property type="protein sequence ID" value="SHM28874.1"/>
    <property type="molecule type" value="Genomic_DNA"/>
</dbReference>
<evidence type="ECO:0000313" key="11">
    <source>
        <dbReference type="Proteomes" id="UP000322545"/>
    </source>
</evidence>
<keyword evidence="3" id="KW-0479">Metal-binding</keyword>
<gene>
    <name evidence="10" type="ORF">SAMN05443432_10637</name>
</gene>
<dbReference type="RefSeq" id="WP_007813208.1">
    <property type="nucleotide sequence ID" value="NZ_FRCB01000006.1"/>
</dbReference>
<evidence type="ECO:0000256" key="4">
    <source>
        <dbReference type="ARBA" id="ARBA00022801"/>
    </source>
</evidence>
<evidence type="ECO:0000256" key="5">
    <source>
        <dbReference type="ARBA" id="ARBA00037900"/>
    </source>
</evidence>
<keyword evidence="2" id="KW-0662">Pyridine nucleotide biosynthesis</keyword>
<reference evidence="10 11" key="1">
    <citation type="submission" date="2016-11" db="EMBL/GenBank/DDBJ databases">
        <authorList>
            <person name="Varghese N."/>
            <person name="Submissions S."/>
        </authorList>
    </citation>
    <scope>NUCLEOTIDE SEQUENCE [LARGE SCALE GENOMIC DNA]</scope>
    <source>
        <strain evidence="10 11">DSM 28249</strain>
    </source>
</reference>
<dbReference type="PANTHER" id="PTHR11080">
    <property type="entry name" value="PYRAZINAMIDASE/NICOTINAMIDASE"/>
    <property type="match status" value="1"/>
</dbReference>
<dbReference type="InterPro" id="IPR036380">
    <property type="entry name" value="Isochorismatase-like_sf"/>
</dbReference>
<dbReference type="NCBIfam" id="NF008623">
    <property type="entry name" value="PRK11609.1"/>
    <property type="match status" value="1"/>
</dbReference>
<comment type="pathway">
    <text evidence="5">Cofactor biosynthesis; nicotinate biosynthesis; nicotinate from nicotinamide: step 1/1.</text>
</comment>
<feature type="domain" description="Isochorismatase-like" evidence="9">
    <location>
        <begin position="4"/>
        <end position="196"/>
    </location>
</feature>
<dbReference type="GO" id="GO:0046872">
    <property type="term" value="F:metal ion binding"/>
    <property type="evidence" value="ECO:0007669"/>
    <property type="project" value="UniProtKB-KW"/>
</dbReference>
<protein>
    <recommendedName>
        <fullName evidence="8">Nicotinamidase</fullName>
        <ecNumber evidence="6">3.5.1.19</ecNumber>
    </recommendedName>
    <alternativeName>
        <fullName evidence="7">Nicotinamide deamidase</fullName>
    </alternativeName>
</protein>
<name>A0A1M7HK81_9RHOB</name>
<sequence length="198" mass="21012">MTQALIVIDMQNDFCPGGALAVPGGDDIVAGINALMEAFGAVILTQDWHPAGHSSFASSHPGRAPMEMAEMAYGPQVLWPDHCVQGSAGAAFHAALDTTRADLILRKGFRAAIDSYSAFFENDRRTPTGLHGYLQERGISELTLVGLATDFCVSYSALDAARLGYDVLVREGLCRAIDHDGSLEAAVDAMKDAGVRIS</sequence>
<evidence type="ECO:0000256" key="6">
    <source>
        <dbReference type="ARBA" id="ARBA00039017"/>
    </source>
</evidence>
<dbReference type="Gene3D" id="3.40.50.850">
    <property type="entry name" value="Isochorismatase-like"/>
    <property type="match status" value="1"/>
</dbReference>
<evidence type="ECO:0000256" key="2">
    <source>
        <dbReference type="ARBA" id="ARBA00022642"/>
    </source>
</evidence>
<dbReference type="CDD" id="cd01011">
    <property type="entry name" value="nicotinamidase"/>
    <property type="match status" value="1"/>
</dbReference>
<dbReference type="InterPro" id="IPR000868">
    <property type="entry name" value="Isochorismatase-like_dom"/>
</dbReference>
<dbReference type="FunFam" id="3.40.50.850:FF:000006">
    <property type="entry name" value="Bifunctional pyrazinamidase/nicotinamidase"/>
    <property type="match status" value="1"/>
</dbReference>
<dbReference type="GO" id="GO:0019363">
    <property type="term" value="P:pyridine nucleotide biosynthetic process"/>
    <property type="evidence" value="ECO:0007669"/>
    <property type="project" value="UniProtKB-KW"/>
</dbReference>
<keyword evidence="11" id="KW-1185">Reference proteome</keyword>
<dbReference type="GO" id="GO:0008936">
    <property type="term" value="F:nicotinamidase activity"/>
    <property type="evidence" value="ECO:0007669"/>
    <property type="project" value="UniProtKB-EC"/>
</dbReference>
<dbReference type="PANTHER" id="PTHR11080:SF2">
    <property type="entry name" value="LD05707P"/>
    <property type="match status" value="1"/>
</dbReference>
<evidence type="ECO:0000259" key="9">
    <source>
        <dbReference type="Pfam" id="PF00857"/>
    </source>
</evidence>
<dbReference type="AlphaFoldDB" id="A0A1M7HK81"/>
<dbReference type="InterPro" id="IPR052347">
    <property type="entry name" value="Isochorismatase_Nicotinamidase"/>
</dbReference>
<evidence type="ECO:0000313" key="10">
    <source>
        <dbReference type="EMBL" id="SHM28874.1"/>
    </source>
</evidence>
<evidence type="ECO:0000256" key="8">
    <source>
        <dbReference type="ARBA" id="ARBA00072277"/>
    </source>
</evidence>
<evidence type="ECO:0000256" key="7">
    <source>
        <dbReference type="ARBA" id="ARBA00043224"/>
    </source>
</evidence>
<comment type="similarity">
    <text evidence="1">Belongs to the isochorismatase family.</text>
</comment>
<dbReference type="Proteomes" id="UP000322545">
    <property type="component" value="Unassembled WGS sequence"/>
</dbReference>
<dbReference type="SUPFAM" id="SSF52499">
    <property type="entry name" value="Isochorismatase-like hydrolases"/>
    <property type="match status" value="1"/>
</dbReference>
<dbReference type="EC" id="3.5.1.19" evidence="6"/>
<accession>A0A1M7HK81</accession>